<organism evidence="7 8">
    <name type="scientific">Mya arenaria</name>
    <name type="common">Soft-shell clam</name>
    <dbReference type="NCBI Taxonomy" id="6604"/>
    <lineage>
        <taxon>Eukaryota</taxon>
        <taxon>Metazoa</taxon>
        <taxon>Spiralia</taxon>
        <taxon>Lophotrochozoa</taxon>
        <taxon>Mollusca</taxon>
        <taxon>Bivalvia</taxon>
        <taxon>Autobranchia</taxon>
        <taxon>Heteroconchia</taxon>
        <taxon>Euheterodonta</taxon>
        <taxon>Imparidentia</taxon>
        <taxon>Neoheterodontei</taxon>
        <taxon>Myida</taxon>
        <taxon>Myoidea</taxon>
        <taxon>Myidae</taxon>
        <taxon>Mya</taxon>
    </lineage>
</organism>
<sequence>MERSDQYDVSTDEKGFDPDKVPWWTSSRLALAVLGFFGFLNVYALRVNMSVAVVCMVNHTAISMKEMTTNSSGNLSTTIVASSSSSHCGLISTGSENKTDSDADMDGEFVWDKKVQGIILGSFFWGYLFTQIPGGWLATKIGGKRVYGYCMLGATIATFLTPIGAQTHYIFLIALRVIVGFTSGVCYPSMHALWGNWAPPLERSKLVSFTYAGAQVGNVITFPLAGVLCKYGFAGGWPSIFYVLGIISSIWFVLWMIFVSDSPSEHKRISKEEKAYILYTLRDSAKREDNKLSSMLVPAVLLIGLGYVDCSQPGIAITLLVLGVSLSGAQYSAFYVFGAIFYAIFASGTVQPWARKEIEEALDAEVELLQVNKTNGKVNHEENGDATKVTDPMDFCLQRYCIYCIVDTQK</sequence>
<keyword evidence="8" id="KW-1185">Reference proteome</keyword>
<evidence type="ECO:0000256" key="1">
    <source>
        <dbReference type="ARBA" id="ARBA00004141"/>
    </source>
</evidence>
<evidence type="ECO:0000259" key="6">
    <source>
        <dbReference type="PROSITE" id="PS50850"/>
    </source>
</evidence>
<dbReference type="Proteomes" id="UP001164746">
    <property type="component" value="Chromosome 12"/>
</dbReference>
<name>A0ABY7FHC7_MYAAR</name>
<feature type="domain" description="Major facilitator superfamily (MFS) profile" evidence="6">
    <location>
        <begin position="27"/>
        <end position="410"/>
    </location>
</feature>
<proteinExistence type="predicted"/>
<dbReference type="InterPro" id="IPR036259">
    <property type="entry name" value="MFS_trans_sf"/>
</dbReference>
<protein>
    <submittedName>
        <fullName evidence="7">SL172-like protein</fullName>
    </submittedName>
</protein>
<dbReference type="EMBL" id="CP111023">
    <property type="protein sequence ID" value="WAR21583.1"/>
    <property type="molecule type" value="Genomic_DNA"/>
</dbReference>
<dbReference type="InterPro" id="IPR050382">
    <property type="entry name" value="MFS_Na/Anion_cotransporter"/>
</dbReference>
<evidence type="ECO:0000313" key="8">
    <source>
        <dbReference type="Proteomes" id="UP001164746"/>
    </source>
</evidence>
<dbReference type="SUPFAM" id="SSF103473">
    <property type="entry name" value="MFS general substrate transporter"/>
    <property type="match status" value="1"/>
</dbReference>
<evidence type="ECO:0000256" key="2">
    <source>
        <dbReference type="ARBA" id="ARBA00022692"/>
    </source>
</evidence>
<dbReference type="Pfam" id="PF07690">
    <property type="entry name" value="MFS_1"/>
    <property type="match status" value="1"/>
</dbReference>
<feature type="transmembrane region" description="Helical" evidence="5">
    <location>
        <begin position="206"/>
        <end position="228"/>
    </location>
</feature>
<feature type="transmembrane region" description="Helical" evidence="5">
    <location>
        <begin position="240"/>
        <end position="259"/>
    </location>
</feature>
<keyword evidence="4 5" id="KW-0472">Membrane</keyword>
<dbReference type="Gene3D" id="1.20.1250.20">
    <property type="entry name" value="MFS general substrate transporter like domains"/>
    <property type="match status" value="1"/>
</dbReference>
<feature type="transmembrane region" description="Helical" evidence="5">
    <location>
        <begin position="314"/>
        <end position="345"/>
    </location>
</feature>
<accession>A0ABY7FHC7</accession>
<keyword evidence="2 5" id="KW-0812">Transmembrane</keyword>
<evidence type="ECO:0000256" key="4">
    <source>
        <dbReference type="ARBA" id="ARBA00023136"/>
    </source>
</evidence>
<dbReference type="PANTHER" id="PTHR11662">
    <property type="entry name" value="SOLUTE CARRIER FAMILY 17"/>
    <property type="match status" value="1"/>
</dbReference>
<feature type="transmembrane region" description="Helical" evidence="5">
    <location>
        <begin position="146"/>
        <end position="163"/>
    </location>
</feature>
<feature type="transmembrane region" description="Helical" evidence="5">
    <location>
        <begin position="169"/>
        <end position="194"/>
    </location>
</feature>
<reference evidence="7" key="1">
    <citation type="submission" date="2022-11" db="EMBL/GenBank/DDBJ databases">
        <title>Centuries of genome instability and evolution in soft-shell clam transmissible cancer (bioRxiv).</title>
        <authorList>
            <person name="Hart S.F.M."/>
            <person name="Yonemitsu M.A."/>
            <person name="Giersch R.M."/>
            <person name="Beal B.F."/>
            <person name="Arriagada G."/>
            <person name="Davis B.W."/>
            <person name="Ostrander E.A."/>
            <person name="Goff S.P."/>
            <person name="Metzger M.J."/>
        </authorList>
    </citation>
    <scope>NUCLEOTIDE SEQUENCE</scope>
    <source>
        <strain evidence="7">MELC-2E11</strain>
        <tissue evidence="7">Siphon/mantle</tissue>
    </source>
</reference>
<feature type="transmembrane region" description="Helical" evidence="5">
    <location>
        <begin position="29"/>
        <end position="57"/>
    </location>
</feature>
<gene>
    <name evidence="7" type="ORF">MAR_015557</name>
</gene>
<dbReference type="PANTHER" id="PTHR11662:SF399">
    <property type="entry name" value="FI19708P1-RELATED"/>
    <property type="match status" value="1"/>
</dbReference>
<comment type="subcellular location">
    <subcellularLocation>
        <location evidence="1">Membrane</location>
        <topology evidence="1">Multi-pass membrane protein</topology>
    </subcellularLocation>
</comment>
<evidence type="ECO:0000256" key="5">
    <source>
        <dbReference type="SAM" id="Phobius"/>
    </source>
</evidence>
<dbReference type="InterPro" id="IPR011701">
    <property type="entry name" value="MFS"/>
</dbReference>
<evidence type="ECO:0000313" key="7">
    <source>
        <dbReference type="EMBL" id="WAR21583.1"/>
    </source>
</evidence>
<keyword evidence="3 5" id="KW-1133">Transmembrane helix</keyword>
<dbReference type="InterPro" id="IPR020846">
    <property type="entry name" value="MFS_dom"/>
</dbReference>
<dbReference type="PROSITE" id="PS50850">
    <property type="entry name" value="MFS"/>
    <property type="match status" value="1"/>
</dbReference>
<evidence type="ECO:0000256" key="3">
    <source>
        <dbReference type="ARBA" id="ARBA00022989"/>
    </source>
</evidence>